<feature type="transmembrane region" description="Helical" evidence="7">
    <location>
        <begin position="71"/>
        <end position="89"/>
    </location>
</feature>
<accession>A0A1C4F998</accession>
<evidence type="ECO:0000256" key="6">
    <source>
        <dbReference type="ARBA" id="ARBA00023136"/>
    </source>
</evidence>
<dbReference type="InterPro" id="IPR050366">
    <property type="entry name" value="BP-dependent_transpt_permease"/>
</dbReference>
<evidence type="ECO:0000313" key="8">
    <source>
        <dbReference type="EMBL" id="PCK29253.1"/>
    </source>
</evidence>
<feature type="transmembrane region" description="Helical" evidence="7">
    <location>
        <begin position="44"/>
        <end position="64"/>
    </location>
</feature>
<dbReference type="Proteomes" id="UP000230886">
    <property type="component" value="Unassembled WGS sequence"/>
</dbReference>
<feature type="transmembrane region" description="Helical" evidence="7">
    <location>
        <begin position="173"/>
        <end position="197"/>
    </location>
</feature>
<dbReference type="Gene3D" id="1.10.3720.10">
    <property type="entry name" value="MetI-like"/>
    <property type="match status" value="1"/>
</dbReference>
<dbReference type="GO" id="GO:0055085">
    <property type="term" value="P:transmembrane transport"/>
    <property type="evidence" value="ECO:0007669"/>
    <property type="project" value="InterPro"/>
</dbReference>
<keyword evidence="2 7" id="KW-0813">Transport</keyword>
<comment type="subcellular location">
    <subcellularLocation>
        <location evidence="1 7">Cell membrane</location>
        <topology evidence="1 7">Multi-pass membrane protein</topology>
    </subcellularLocation>
</comment>
<keyword evidence="3" id="KW-1003">Cell membrane</keyword>
<dbReference type="PANTHER" id="PTHR43386">
    <property type="entry name" value="OLIGOPEPTIDE TRANSPORT SYSTEM PERMEASE PROTEIN APPC"/>
    <property type="match status" value="1"/>
</dbReference>
<proteinExistence type="inferred from homology"/>
<dbReference type="PROSITE" id="PS50928">
    <property type="entry name" value="ABC_TM1"/>
    <property type="match status" value="1"/>
</dbReference>
<feature type="transmembrane region" description="Helical" evidence="7">
    <location>
        <begin position="203"/>
        <end position="228"/>
    </location>
</feature>
<dbReference type="InterPro" id="IPR000515">
    <property type="entry name" value="MetI-like"/>
</dbReference>
<gene>
    <name evidence="8" type="ORF">CHR55_02400</name>
</gene>
<dbReference type="KEGG" id="rqi:C1M55_00335"/>
<keyword evidence="6 7" id="KW-0472">Membrane</keyword>
<dbReference type="PANTHER" id="PTHR43386:SF1">
    <property type="entry name" value="D,D-DIPEPTIDE TRANSPORT SYSTEM PERMEASE PROTEIN DDPC-RELATED"/>
    <property type="match status" value="1"/>
</dbReference>
<dbReference type="CDD" id="cd06261">
    <property type="entry name" value="TM_PBP2"/>
    <property type="match status" value="1"/>
</dbReference>
<evidence type="ECO:0000256" key="2">
    <source>
        <dbReference type="ARBA" id="ARBA00022448"/>
    </source>
</evidence>
<accession>A0A069JSK4</accession>
<dbReference type="SUPFAM" id="SSF161098">
    <property type="entry name" value="MetI-like"/>
    <property type="match status" value="1"/>
</dbReference>
<keyword evidence="5 7" id="KW-1133">Transmembrane helix</keyword>
<protein>
    <submittedName>
        <fullName evidence="8">ABC transporter permease</fullName>
    </submittedName>
</protein>
<reference evidence="8 9" key="1">
    <citation type="submission" date="2017-07" db="EMBL/GenBank/DDBJ databases">
        <title>Draft sequence of Rhodococcus enclensis 23b-28.</title>
        <authorList>
            <person name="Besaury L."/>
            <person name="Sancelme M."/>
            <person name="Amato P."/>
            <person name="Lallement A."/>
            <person name="Delort A.-M."/>
        </authorList>
    </citation>
    <scope>NUCLEOTIDE SEQUENCE [LARGE SCALE GENOMIC DNA]</scope>
    <source>
        <strain evidence="8 9">23b-28</strain>
    </source>
</reference>
<sequence length="366" mass="38539">MSMSEVTPDGAAPSPAPSEVMTYRQQTVLLAPGPVETLEQPKNLVLIGSILTVVGVALLGTALFGSAIMMTVRIVLALVALVFLFKGLGKLGTSKWGSQFDLSYWLACIWLVALILAAIFAPLLPLGEYKDTVKTLAEPGFASPSLLSDHPLGTNNFGLDLLARALFGARASLTVAICAVLIGMIIGGTIGVMAGYFRGKVDAVVGILTNSLLAIPSLVLLIALAAVLTSNLRNITLALSILCIPSMVRIARANTIVVAQREFVLAARAMGATKWRVIWRELVPNVLVPVAALGLVAVSGLIVAEASLSFLGLGIAQPDPTWGNMIAEGQGGIVEKHPFIVLVPGVFLFLTVFSFNLIGEKYRSKL</sequence>
<dbReference type="GO" id="GO:0005886">
    <property type="term" value="C:plasma membrane"/>
    <property type="evidence" value="ECO:0007669"/>
    <property type="project" value="UniProtKB-SubCell"/>
</dbReference>
<name>A0A069JSK4_RHOSG</name>
<evidence type="ECO:0000313" key="9">
    <source>
        <dbReference type="Proteomes" id="UP000230886"/>
    </source>
</evidence>
<organism evidence="8 9">
    <name type="scientific">Rhodococcus qingshengii</name>
    <dbReference type="NCBI Taxonomy" id="334542"/>
    <lineage>
        <taxon>Bacteria</taxon>
        <taxon>Bacillati</taxon>
        <taxon>Actinomycetota</taxon>
        <taxon>Actinomycetes</taxon>
        <taxon>Mycobacteriales</taxon>
        <taxon>Nocardiaceae</taxon>
        <taxon>Rhodococcus</taxon>
        <taxon>Rhodococcus erythropolis group</taxon>
    </lineage>
</organism>
<keyword evidence="4 7" id="KW-0812">Transmembrane</keyword>
<dbReference type="InterPro" id="IPR035906">
    <property type="entry name" value="MetI-like_sf"/>
</dbReference>
<comment type="caution">
    <text evidence="8">The sequence shown here is derived from an EMBL/GenBank/DDBJ whole genome shotgun (WGS) entry which is preliminary data.</text>
</comment>
<feature type="transmembrane region" description="Helical" evidence="7">
    <location>
        <begin position="282"/>
        <end position="304"/>
    </location>
</feature>
<dbReference type="AlphaFoldDB" id="A0A069JSK4"/>
<evidence type="ECO:0000256" key="3">
    <source>
        <dbReference type="ARBA" id="ARBA00022475"/>
    </source>
</evidence>
<feature type="transmembrane region" description="Helical" evidence="7">
    <location>
        <begin position="339"/>
        <end position="358"/>
    </location>
</feature>
<evidence type="ECO:0000256" key="4">
    <source>
        <dbReference type="ARBA" id="ARBA00022692"/>
    </source>
</evidence>
<dbReference type="Pfam" id="PF00528">
    <property type="entry name" value="BPD_transp_1"/>
    <property type="match status" value="1"/>
</dbReference>
<feature type="transmembrane region" description="Helical" evidence="7">
    <location>
        <begin position="104"/>
        <end position="124"/>
    </location>
</feature>
<evidence type="ECO:0000256" key="5">
    <source>
        <dbReference type="ARBA" id="ARBA00022989"/>
    </source>
</evidence>
<dbReference type="EMBL" id="NOVD01000001">
    <property type="protein sequence ID" value="PCK29253.1"/>
    <property type="molecule type" value="Genomic_DNA"/>
</dbReference>
<evidence type="ECO:0000256" key="1">
    <source>
        <dbReference type="ARBA" id="ARBA00004651"/>
    </source>
</evidence>
<comment type="similarity">
    <text evidence="7">Belongs to the binding-protein-dependent transport system permease family.</text>
</comment>
<evidence type="ECO:0000256" key="7">
    <source>
        <dbReference type="RuleBase" id="RU363032"/>
    </source>
</evidence>